<dbReference type="Proteomes" id="UP001521074">
    <property type="component" value="Unassembled WGS sequence"/>
</dbReference>
<dbReference type="Pfam" id="PF02585">
    <property type="entry name" value="PIG-L"/>
    <property type="match status" value="1"/>
</dbReference>
<comment type="caution">
    <text evidence="1">The sequence shown here is derived from an EMBL/GenBank/DDBJ whole genome shotgun (WGS) entry which is preliminary data.</text>
</comment>
<accession>A0ABS8VRF7</accession>
<evidence type="ECO:0000313" key="1">
    <source>
        <dbReference type="EMBL" id="MCE0743100.1"/>
    </source>
</evidence>
<keyword evidence="2" id="KW-1185">Reference proteome</keyword>
<dbReference type="InterPro" id="IPR024078">
    <property type="entry name" value="LmbE-like_dom_sf"/>
</dbReference>
<protein>
    <submittedName>
        <fullName evidence="1">PIG-L family deacetylase</fullName>
    </submittedName>
</protein>
<gene>
    <name evidence="1" type="ORF">LWC05_04235</name>
</gene>
<sequence>MKVADFLADLARLPLRDLDAIAPGTSLVVAPHPDDESLGCGGFIAEAVRLGRPPVVVIASDGVGSHPNSCRWPADRLRDLREHEARDALSLLGLPPDRVIFLRLRDTAVPTTGPAFDAVVQTLAKLCETHDCINVLVPWRHDPHCDHEAVSLMGKALGAMCPALRVLAYPVWGLTLPQETLIDEKPPHGSRLDISTHLAVKRAAINAHRSQRGLVIDDDPEGFVLPEALLERLLRPYEYFIAS</sequence>
<dbReference type="PANTHER" id="PTHR12993">
    <property type="entry name" value="N-ACETYLGLUCOSAMINYL-PHOSPHATIDYLINOSITOL DE-N-ACETYLASE-RELATED"/>
    <property type="match status" value="1"/>
</dbReference>
<name>A0ABS8VRF7_9PROT</name>
<dbReference type="EMBL" id="JAJSOJ010000013">
    <property type="protein sequence ID" value="MCE0743100.1"/>
    <property type="molecule type" value="Genomic_DNA"/>
</dbReference>
<dbReference type="Gene3D" id="3.40.50.10320">
    <property type="entry name" value="LmbE-like"/>
    <property type="match status" value="1"/>
</dbReference>
<dbReference type="RefSeq" id="WP_232876654.1">
    <property type="nucleotide sequence ID" value="NZ_JAJSOJ010000013.1"/>
</dbReference>
<proteinExistence type="predicted"/>
<evidence type="ECO:0000313" key="2">
    <source>
        <dbReference type="Proteomes" id="UP001521074"/>
    </source>
</evidence>
<reference evidence="1 2" key="1">
    <citation type="submission" date="2021-12" db="EMBL/GenBank/DDBJ databases">
        <title>Genome sequence of Acetobacter sicerae DmPark20a_162.</title>
        <authorList>
            <person name="Chaston J.M."/>
        </authorList>
    </citation>
    <scope>NUCLEOTIDE SEQUENCE [LARGE SCALE GENOMIC DNA]</scope>
    <source>
        <strain evidence="1 2">DmPark20a_162</strain>
    </source>
</reference>
<dbReference type="InterPro" id="IPR003737">
    <property type="entry name" value="GlcNAc_PI_deacetylase-related"/>
</dbReference>
<organism evidence="1 2">
    <name type="scientific">Acetobacter sicerae</name>
    <dbReference type="NCBI Taxonomy" id="85325"/>
    <lineage>
        <taxon>Bacteria</taxon>
        <taxon>Pseudomonadati</taxon>
        <taxon>Pseudomonadota</taxon>
        <taxon>Alphaproteobacteria</taxon>
        <taxon>Acetobacterales</taxon>
        <taxon>Acetobacteraceae</taxon>
        <taxon>Acetobacter</taxon>
    </lineage>
</organism>
<dbReference type="SUPFAM" id="SSF102588">
    <property type="entry name" value="LmbE-like"/>
    <property type="match status" value="1"/>
</dbReference>
<dbReference type="PANTHER" id="PTHR12993:SF29">
    <property type="entry name" value="BLR3841 PROTEIN"/>
    <property type="match status" value="1"/>
</dbReference>